<feature type="region of interest" description="Disordered" evidence="1">
    <location>
        <begin position="173"/>
        <end position="229"/>
    </location>
</feature>
<evidence type="ECO:0000313" key="2">
    <source>
        <dbReference type="EMBL" id="KZT06581.1"/>
    </source>
</evidence>
<dbReference type="GeneID" id="63829622"/>
<dbReference type="EMBL" id="KV427624">
    <property type="protein sequence ID" value="KZT06581.1"/>
    <property type="molecule type" value="Genomic_DNA"/>
</dbReference>
<organism evidence="2 3">
    <name type="scientific">Laetiporus sulphureus 93-53</name>
    <dbReference type="NCBI Taxonomy" id="1314785"/>
    <lineage>
        <taxon>Eukaryota</taxon>
        <taxon>Fungi</taxon>
        <taxon>Dikarya</taxon>
        <taxon>Basidiomycota</taxon>
        <taxon>Agaricomycotina</taxon>
        <taxon>Agaricomycetes</taxon>
        <taxon>Polyporales</taxon>
        <taxon>Laetiporus</taxon>
    </lineage>
</organism>
<feature type="compositionally biased region" description="Basic and acidic residues" evidence="1">
    <location>
        <begin position="195"/>
        <end position="206"/>
    </location>
</feature>
<name>A0A165EAA2_9APHY</name>
<gene>
    <name evidence="2" type="ORF">LAESUDRAFT_759397</name>
</gene>
<protein>
    <submittedName>
        <fullName evidence="2">Uncharacterized protein</fullName>
    </submittedName>
</protein>
<reference evidence="2 3" key="1">
    <citation type="journal article" date="2016" name="Mol. Biol. Evol.">
        <title>Comparative Genomics of Early-Diverging Mushroom-Forming Fungi Provides Insights into the Origins of Lignocellulose Decay Capabilities.</title>
        <authorList>
            <person name="Nagy L.G."/>
            <person name="Riley R."/>
            <person name="Tritt A."/>
            <person name="Adam C."/>
            <person name="Daum C."/>
            <person name="Floudas D."/>
            <person name="Sun H."/>
            <person name="Yadav J.S."/>
            <person name="Pangilinan J."/>
            <person name="Larsson K.H."/>
            <person name="Matsuura K."/>
            <person name="Barry K."/>
            <person name="Labutti K."/>
            <person name="Kuo R."/>
            <person name="Ohm R.A."/>
            <person name="Bhattacharya S.S."/>
            <person name="Shirouzu T."/>
            <person name="Yoshinaga Y."/>
            <person name="Martin F.M."/>
            <person name="Grigoriev I.V."/>
            <person name="Hibbett D.S."/>
        </authorList>
    </citation>
    <scope>NUCLEOTIDE SEQUENCE [LARGE SCALE GENOMIC DNA]</scope>
    <source>
        <strain evidence="2 3">93-53</strain>
    </source>
</reference>
<dbReference type="Proteomes" id="UP000076871">
    <property type="component" value="Unassembled WGS sequence"/>
</dbReference>
<proteinExistence type="predicted"/>
<feature type="compositionally biased region" description="Low complexity" evidence="1">
    <location>
        <begin position="207"/>
        <end position="226"/>
    </location>
</feature>
<evidence type="ECO:0000256" key="1">
    <source>
        <dbReference type="SAM" id="MobiDB-lite"/>
    </source>
</evidence>
<dbReference type="RefSeq" id="XP_040764321.1">
    <property type="nucleotide sequence ID" value="XM_040912594.1"/>
</dbReference>
<evidence type="ECO:0000313" key="3">
    <source>
        <dbReference type="Proteomes" id="UP000076871"/>
    </source>
</evidence>
<accession>A0A165EAA2</accession>
<dbReference type="InParanoid" id="A0A165EAA2"/>
<dbReference type="AlphaFoldDB" id="A0A165EAA2"/>
<sequence length="318" mass="34514">MRYCASPQGAYTYLPHVSPPRATNPVCSADLDDPRNSPCAFRSAFLDSAATTSTLTRAEWPWSSPVAHGVPTRAPAFVPSPRLMNAQIHARSGNASAATQEEGGWAGGLLQTSPPLVPPPSVIYRARNAVDHPSLLALHDDQPPARTFFTNTALLLHHHGMSVPSAAHSLVRSSQLTSARTQARDGDLATVTPQEEDRSLGLRERSPVSSCPLTSPSPPSSANAPPTLEDVPLTLRQSPVSFRLMATHPPHVTFITMRCKRATFFVLHHHLTCAQLYLAGLPHLRPRLCRMTATREREDLCKIRPPVIGGTRGGRRAR</sequence>
<keyword evidence="3" id="KW-1185">Reference proteome</keyword>